<reference evidence="2 3" key="1">
    <citation type="submission" date="2017-06" db="EMBL/GenBank/DDBJ databases">
        <title>Raineya orbicola gen. nov., sp. nov. a slightly thermophilic bacterium of the phylum Bacteroidetes and the description of Raineyaceae fam. nov.</title>
        <authorList>
            <person name="Albuquerque L."/>
            <person name="Polonia A.R.M."/>
            <person name="Barroso C."/>
            <person name="Froufe H.J.C."/>
            <person name="Lage O."/>
            <person name="Lobo-Da-Cunha A."/>
            <person name="Egas C."/>
            <person name="Da Costa M.S."/>
        </authorList>
    </citation>
    <scope>NUCLEOTIDE SEQUENCE [LARGE SCALE GENOMIC DNA]</scope>
    <source>
        <strain evidence="2 3">SPSPC-11</strain>
    </source>
</reference>
<name>A0A2N3IKJ9_9BACT</name>
<dbReference type="Proteomes" id="UP000233387">
    <property type="component" value="Unassembled WGS sequence"/>
</dbReference>
<feature type="transmembrane region" description="Helical" evidence="1">
    <location>
        <begin position="309"/>
        <end position="326"/>
    </location>
</feature>
<dbReference type="RefSeq" id="WP_101357450.1">
    <property type="nucleotide sequence ID" value="NZ_NKXO01000002.1"/>
</dbReference>
<gene>
    <name evidence="2" type="ORF">Rain11_0188</name>
</gene>
<dbReference type="OrthoDB" id="791981at2"/>
<feature type="transmembrane region" description="Helical" evidence="1">
    <location>
        <begin position="338"/>
        <end position="364"/>
    </location>
</feature>
<dbReference type="AlphaFoldDB" id="A0A2N3IKJ9"/>
<evidence type="ECO:0000256" key="1">
    <source>
        <dbReference type="SAM" id="Phobius"/>
    </source>
</evidence>
<feature type="transmembrane region" description="Helical" evidence="1">
    <location>
        <begin position="112"/>
        <end position="134"/>
    </location>
</feature>
<feature type="transmembrane region" description="Helical" evidence="1">
    <location>
        <begin position="26"/>
        <end position="46"/>
    </location>
</feature>
<evidence type="ECO:0000313" key="3">
    <source>
        <dbReference type="Proteomes" id="UP000233387"/>
    </source>
</evidence>
<feature type="transmembrane region" description="Helical" evidence="1">
    <location>
        <begin position="493"/>
        <end position="512"/>
    </location>
</feature>
<feature type="transmembrane region" description="Helical" evidence="1">
    <location>
        <begin position="141"/>
        <end position="160"/>
    </location>
</feature>
<feature type="transmembrane region" description="Helical" evidence="1">
    <location>
        <begin position="208"/>
        <end position="228"/>
    </location>
</feature>
<proteinExistence type="predicted"/>
<keyword evidence="1" id="KW-1133">Transmembrane helix</keyword>
<feature type="transmembrane region" description="Helical" evidence="1">
    <location>
        <begin position="457"/>
        <end position="481"/>
    </location>
</feature>
<evidence type="ECO:0000313" key="2">
    <source>
        <dbReference type="EMBL" id="PKQ70842.1"/>
    </source>
</evidence>
<feature type="transmembrane region" description="Helical" evidence="1">
    <location>
        <begin position="235"/>
        <end position="254"/>
    </location>
</feature>
<keyword evidence="1" id="KW-0812">Transmembrane</keyword>
<feature type="transmembrane region" description="Helical" evidence="1">
    <location>
        <begin position="519"/>
        <end position="537"/>
    </location>
</feature>
<sequence length="689" mass="78897">MDKIQNATKKNIFGGVLVDTDLKNQLIISILSYFLILSITIFNIISRIGFEINLILFVKIVGFSLFFSSLGSINRLFLSRFKHINTNTALVILLLFFLVFLSAYLPSILSNIVGLAIVIIGYLFSIYIVILFAYNTTLKEIFFFSLVFMLFSIWVVGDFYKNDYASPVFIEKLAVGLANKDQLFLISTAQMIKTYGIPSTGLDGLPFLHYHFGSLYFFANISILLSCSASELYNYLYPICFLSLFFNILLQVALQISKYYSKEFSISFSNIQGQTFWTIFFITNIGLFPTEMKRFVVGGGLHFFASESYLFSIILLLLTISFILNFSLENISVWEKVFIFTLTIILLISKISTGFLFIPIIIYLLFRNKQLFNLSNIIIFLIAIPILYFAYNLVTDSVKRPIELFHFIKNYTDTNVWYYFLPIYFAPIFAFVFVSILHKEKQSITLSWSSIKSGNFILEEVLLLLAFISLIPGLILSIGAGDASYFSQVPREIGILFLIGSSPVIASFIERYQAISHKVIFTFLCIPVCLMFLHVTFANAKIAFGKVTYFRYEIINSPISQSYPKIHSQLKTNYRYMFLRKLDNLDKLPLNIKNNLVAVVPSTDSGYYFKWFSNQDEKWQSSFIVPAISGICLIDGLPRVPKKKYPYSHGLSSYQNRNIENIKGLNNRKQTLGLSSKKIIFLETSISSY</sequence>
<keyword evidence="1" id="KW-0472">Membrane</keyword>
<accession>A0A2N3IKJ9</accession>
<feature type="transmembrane region" description="Helical" evidence="1">
    <location>
        <begin position="266"/>
        <end position="288"/>
    </location>
</feature>
<keyword evidence="3" id="KW-1185">Reference proteome</keyword>
<organism evidence="2 3">
    <name type="scientific">Raineya orbicola</name>
    <dbReference type="NCBI Taxonomy" id="2016530"/>
    <lineage>
        <taxon>Bacteria</taxon>
        <taxon>Pseudomonadati</taxon>
        <taxon>Bacteroidota</taxon>
        <taxon>Cytophagia</taxon>
        <taxon>Cytophagales</taxon>
        <taxon>Raineyaceae</taxon>
        <taxon>Raineya</taxon>
    </lineage>
</organism>
<feature type="transmembrane region" description="Helical" evidence="1">
    <location>
        <begin position="89"/>
        <end position="106"/>
    </location>
</feature>
<feature type="transmembrane region" description="Helical" evidence="1">
    <location>
        <begin position="371"/>
        <end position="391"/>
    </location>
</feature>
<feature type="transmembrane region" description="Helical" evidence="1">
    <location>
        <begin position="416"/>
        <end position="437"/>
    </location>
</feature>
<comment type="caution">
    <text evidence="2">The sequence shown here is derived from an EMBL/GenBank/DDBJ whole genome shotgun (WGS) entry which is preliminary data.</text>
</comment>
<feature type="transmembrane region" description="Helical" evidence="1">
    <location>
        <begin position="52"/>
        <end position="77"/>
    </location>
</feature>
<protein>
    <submittedName>
        <fullName evidence="2">Uncharacterized protein</fullName>
    </submittedName>
</protein>
<dbReference type="EMBL" id="NKXO01000002">
    <property type="protein sequence ID" value="PKQ70842.1"/>
    <property type="molecule type" value="Genomic_DNA"/>
</dbReference>